<dbReference type="Proteomes" id="UP000673383">
    <property type="component" value="Unassembled WGS sequence"/>
</dbReference>
<keyword evidence="1" id="KW-0732">Signal</keyword>
<evidence type="ECO:0000313" key="5">
    <source>
        <dbReference type="Proteomes" id="UP001565471"/>
    </source>
</evidence>
<feature type="chain" id="PRO_5034825810" evidence="1">
    <location>
        <begin position="25"/>
        <end position="91"/>
    </location>
</feature>
<protein>
    <submittedName>
        <fullName evidence="2">Uncharacterized protein</fullName>
    </submittedName>
</protein>
<dbReference type="AlphaFoldDB" id="A0A8I2C5D5"/>
<dbReference type="EMBL" id="JAFICZ010000001">
    <property type="protein sequence ID" value="MBP1295689.1"/>
    <property type="molecule type" value="Genomic_DNA"/>
</dbReference>
<reference evidence="3 5" key="2">
    <citation type="submission" date="2024-07" db="EMBL/GenBank/DDBJ databases">
        <title>Genomic Encyclopedia of Type Strains, Phase V (KMG-V): Genome sequencing to study the core and pangenomes of soil and plant-associated prokaryotes.</title>
        <authorList>
            <person name="Whitman W."/>
        </authorList>
    </citation>
    <scope>NUCLEOTIDE SEQUENCE [LARGE SCALE GENOMIC DNA]</scope>
    <source>
        <strain evidence="3 5">USDA 415</strain>
    </source>
</reference>
<keyword evidence="5" id="KW-1185">Reference proteome</keyword>
<evidence type="ECO:0000313" key="2">
    <source>
        <dbReference type="EMBL" id="MBP1295689.1"/>
    </source>
</evidence>
<organism evidence="2 4">
    <name type="scientific">Bradyrhizobium elkanii</name>
    <dbReference type="NCBI Taxonomy" id="29448"/>
    <lineage>
        <taxon>Bacteria</taxon>
        <taxon>Pseudomonadati</taxon>
        <taxon>Pseudomonadota</taxon>
        <taxon>Alphaproteobacteria</taxon>
        <taxon>Hyphomicrobiales</taxon>
        <taxon>Nitrobacteraceae</taxon>
        <taxon>Bradyrhizobium</taxon>
    </lineage>
</organism>
<comment type="caution">
    <text evidence="2">The sequence shown here is derived from an EMBL/GenBank/DDBJ whole genome shotgun (WGS) entry which is preliminary data.</text>
</comment>
<gene>
    <name evidence="3" type="ORF">ABIF29_005544</name>
    <name evidence="2" type="ORF">JOH49_005442</name>
</gene>
<evidence type="ECO:0000313" key="4">
    <source>
        <dbReference type="Proteomes" id="UP000673383"/>
    </source>
</evidence>
<proteinExistence type="predicted"/>
<reference evidence="2" key="1">
    <citation type="submission" date="2021-02" db="EMBL/GenBank/DDBJ databases">
        <title>Genomic Encyclopedia of Type Strains, Phase IV (KMG-V): Genome sequencing to study the core and pangenomes of soil and plant-associated prokaryotes.</title>
        <authorList>
            <person name="Whitman W."/>
        </authorList>
    </citation>
    <scope>NUCLEOTIDE SEQUENCE</scope>
    <source>
        <strain evidence="2">USDA 406</strain>
    </source>
</reference>
<evidence type="ECO:0000256" key="1">
    <source>
        <dbReference type="SAM" id="SignalP"/>
    </source>
</evidence>
<accession>A0A8I2C5D5</accession>
<dbReference type="Proteomes" id="UP001565471">
    <property type="component" value="Unassembled WGS sequence"/>
</dbReference>
<evidence type="ECO:0000313" key="3">
    <source>
        <dbReference type="EMBL" id="MEY9318745.1"/>
    </source>
</evidence>
<sequence length="91" mass="10166">MKRLLAIAVIGCAFSLTPMLSASAMPMATPHAMGSTAGEVIQVRGGHGHGNGHGWGHHGGRGHHYGWGRGHHYGWYRGHHYGWRHHHRHWW</sequence>
<name>A0A8I2C5D5_BRAEL</name>
<dbReference type="EMBL" id="JBGBZA010000002">
    <property type="protein sequence ID" value="MEY9318745.1"/>
    <property type="molecule type" value="Genomic_DNA"/>
</dbReference>
<feature type="signal peptide" evidence="1">
    <location>
        <begin position="1"/>
        <end position="24"/>
    </location>
</feature>